<dbReference type="InterPro" id="IPR001387">
    <property type="entry name" value="Cro/C1-type_HTH"/>
</dbReference>
<dbReference type="EMBL" id="RXMA01000081">
    <property type="protein sequence ID" value="RTR11225.1"/>
    <property type="molecule type" value="Genomic_DNA"/>
</dbReference>
<dbReference type="Proteomes" id="UP000277007">
    <property type="component" value="Unassembled WGS sequence"/>
</dbReference>
<dbReference type="GO" id="GO:0003677">
    <property type="term" value="F:DNA binding"/>
    <property type="evidence" value="ECO:0007669"/>
    <property type="project" value="InterPro"/>
</dbReference>
<organism evidence="1 2">
    <name type="scientific">Azospirillum griseum</name>
    <dbReference type="NCBI Taxonomy" id="2496639"/>
    <lineage>
        <taxon>Bacteria</taxon>
        <taxon>Pseudomonadati</taxon>
        <taxon>Pseudomonadota</taxon>
        <taxon>Alphaproteobacteria</taxon>
        <taxon>Rhodospirillales</taxon>
        <taxon>Azospirillaceae</taxon>
        <taxon>Azospirillum</taxon>
    </lineage>
</organism>
<proteinExistence type="predicted"/>
<dbReference type="InterPro" id="IPR010982">
    <property type="entry name" value="Lambda_DNA-bd_dom_sf"/>
</dbReference>
<dbReference type="Gene3D" id="1.10.260.40">
    <property type="entry name" value="lambda repressor-like DNA-binding domains"/>
    <property type="match status" value="1"/>
</dbReference>
<dbReference type="SUPFAM" id="SSF47413">
    <property type="entry name" value="lambda repressor-like DNA-binding domains"/>
    <property type="match status" value="1"/>
</dbReference>
<dbReference type="AlphaFoldDB" id="A0A3S0HT86"/>
<sequence length="173" mass="18894">MSKRLSLREAFDRKVSVGGKSPNGSGSTAVLVLRPDADGVTRPVDVARLLTDNGLTLRKAHDAVNRLTKVEIVPVELPAVSDLAGLLASLESMGVHGSRRSEPPPVDIPALRERMGLTQREFATRFGFELGNLRNWEQERSPQDTATRLFLHVIARHPEVVDEVVDKVATAAE</sequence>
<keyword evidence="2" id="KW-1185">Reference proteome</keyword>
<evidence type="ECO:0000313" key="2">
    <source>
        <dbReference type="Proteomes" id="UP000277007"/>
    </source>
</evidence>
<accession>A0A3S0HT86</accession>
<dbReference type="CDD" id="cd00093">
    <property type="entry name" value="HTH_XRE"/>
    <property type="match status" value="1"/>
</dbReference>
<name>A0A3S0HT86_9PROT</name>
<protein>
    <recommendedName>
        <fullName evidence="3">Transcriptional regulator</fullName>
    </recommendedName>
</protein>
<gene>
    <name evidence="1" type="ORF">EJ903_26135</name>
</gene>
<evidence type="ECO:0000313" key="1">
    <source>
        <dbReference type="EMBL" id="RTR11225.1"/>
    </source>
</evidence>
<dbReference type="OrthoDB" id="461984at2"/>
<evidence type="ECO:0008006" key="3">
    <source>
        <dbReference type="Google" id="ProtNLM"/>
    </source>
</evidence>
<dbReference type="RefSeq" id="WP_126620797.1">
    <property type="nucleotide sequence ID" value="NZ_RXMA01000081.1"/>
</dbReference>
<comment type="caution">
    <text evidence="1">The sequence shown here is derived from an EMBL/GenBank/DDBJ whole genome shotgun (WGS) entry which is preliminary data.</text>
</comment>
<reference evidence="1 2" key="1">
    <citation type="submission" date="2018-12" db="EMBL/GenBank/DDBJ databases">
        <authorList>
            <person name="Yang Y."/>
        </authorList>
    </citation>
    <scope>NUCLEOTIDE SEQUENCE [LARGE SCALE GENOMIC DNA]</scope>
    <source>
        <strain evidence="1 2">L-25-5w-1</strain>
    </source>
</reference>